<proteinExistence type="predicted"/>
<feature type="transmembrane region" description="Helical" evidence="2">
    <location>
        <begin position="279"/>
        <end position="298"/>
    </location>
</feature>
<evidence type="ECO:0000313" key="3">
    <source>
        <dbReference type="EMBL" id="CAJ0595629.1"/>
    </source>
</evidence>
<feature type="compositionally biased region" description="Polar residues" evidence="1">
    <location>
        <begin position="76"/>
        <end position="87"/>
    </location>
</feature>
<dbReference type="EMBL" id="CATQJL010000112">
    <property type="protein sequence ID" value="CAJ0595629.1"/>
    <property type="molecule type" value="Genomic_DNA"/>
</dbReference>
<protein>
    <submittedName>
        <fullName evidence="3">Uncharacterized protein</fullName>
    </submittedName>
</protein>
<keyword evidence="4" id="KW-1185">Reference proteome</keyword>
<comment type="caution">
    <text evidence="3">The sequence shown here is derived from an EMBL/GenBank/DDBJ whole genome shotgun (WGS) entry which is preliminary data.</text>
</comment>
<name>A0AA36GP51_CYLNA</name>
<dbReference type="Proteomes" id="UP001176961">
    <property type="component" value="Unassembled WGS sequence"/>
</dbReference>
<reference evidence="3" key="1">
    <citation type="submission" date="2023-07" db="EMBL/GenBank/DDBJ databases">
        <authorList>
            <consortium name="CYATHOMIX"/>
        </authorList>
    </citation>
    <scope>NUCLEOTIDE SEQUENCE</scope>
    <source>
        <strain evidence="3">N/A</strain>
    </source>
</reference>
<evidence type="ECO:0000256" key="2">
    <source>
        <dbReference type="SAM" id="Phobius"/>
    </source>
</evidence>
<evidence type="ECO:0000313" key="4">
    <source>
        <dbReference type="Proteomes" id="UP001176961"/>
    </source>
</evidence>
<evidence type="ECO:0000256" key="1">
    <source>
        <dbReference type="SAM" id="MobiDB-lite"/>
    </source>
</evidence>
<keyword evidence="2" id="KW-0472">Membrane</keyword>
<sequence>MRKHLTDVVAEKTVLLEKCQKECLDAKKRAEQSDRISHILSKDNEKLKFELNRWKLDAERNITEISRLKEELRKLTSTVPPNSTYAPQSRIEPQTPKDSPHTTGSLVSHSVSQSPISQSPAYTDPNGENYQECMQFVRSERQSCNKAFECYVSGFTATDPLCWGDNKILTCRRGKKWASKEYDGSMWFQPVLRAHTPRPSEENFVSCLLESLMVLEISPISRIAAAEPPAPVQSTQSMKFLAAAADSPAPLQSTQKEEENDGFYDNVYHRLHKRNKENMVMYALLIAIVISLLILLLHTQNSN</sequence>
<accession>A0AA36GP51</accession>
<feature type="compositionally biased region" description="Low complexity" evidence="1">
    <location>
        <begin position="105"/>
        <end position="120"/>
    </location>
</feature>
<dbReference type="AlphaFoldDB" id="A0AA36GP51"/>
<keyword evidence="2" id="KW-1133">Transmembrane helix</keyword>
<feature type="region of interest" description="Disordered" evidence="1">
    <location>
        <begin position="76"/>
        <end position="125"/>
    </location>
</feature>
<gene>
    <name evidence="3" type="ORF">CYNAS_LOCUS7612</name>
</gene>
<organism evidence="3 4">
    <name type="scientific">Cylicocyclus nassatus</name>
    <name type="common">Nematode worm</name>
    <dbReference type="NCBI Taxonomy" id="53992"/>
    <lineage>
        <taxon>Eukaryota</taxon>
        <taxon>Metazoa</taxon>
        <taxon>Ecdysozoa</taxon>
        <taxon>Nematoda</taxon>
        <taxon>Chromadorea</taxon>
        <taxon>Rhabditida</taxon>
        <taxon>Rhabditina</taxon>
        <taxon>Rhabditomorpha</taxon>
        <taxon>Strongyloidea</taxon>
        <taxon>Strongylidae</taxon>
        <taxon>Cylicocyclus</taxon>
    </lineage>
</organism>
<keyword evidence="2" id="KW-0812">Transmembrane</keyword>